<dbReference type="EMBL" id="AP022586">
    <property type="protein sequence ID" value="BBY15889.1"/>
    <property type="molecule type" value="Genomic_DNA"/>
</dbReference>
<evidence type="ECO:0000256" key="5">
    <source>
        <dbReference type="ARBA" id="ARBA00024293"/>
    </source>
</evidence>
<organism evidence="7 8">
    <name type="scientific">Mycolicibacterium litorale</name>
    <dbReference type="NCBI Taxonomy" id="758802"/>
    <lineage>
        <taxon>Bacteria</taxon>
        <taxon>Bacillati</taxon>
        <taxon>Actinomycetota</taxon>
        <taxon>Actinomycetes</taxon>
        <taxon>Mycobacteriales</taxon>
        <taxon>Mycobacteriaceae</taxon>
        <taxon>Mycolicibacterium</taxon>
    </lineage>
</organism>
<dbReference type="AlphaFoldDB" id="A0AAD1IIH7"/>
<dbReference type="InterPro" id="IPR020802">
    <property type="entry name" value="TesA-like"/>
</dbReference>
<dbReference type="PANTHER" id="PTHR11487">
    <property type="entry name" value="THIOESTERASE"/>
    <property type="match status" value="1"/>
</dbReference>
<proteinExistence type="inferred from homology"/>
<comment type="catalytic activity">
    <reaction evidence="5">
        <text>a fatty acyl-CoA + H2O = a fatty acid + CoA + H(+)</text>
        <dbReference type="Rhea" id="RHEA:16781"/>
        <dbReference type="ChEBI" id="CHEBI:15377"/>
        <dbReference type="ChEBI" id="CHEBI:15378"/>
        <dbReference type="ChEBI" id="CHEBI:28868"/>
        <dbReference type="ChEBI" id="CHEBI:57287"/>
        <dbReference type="ChEBI" id="CHEBI:77636"/>
    </reaction>
</comment>
<dbReference type="SMART" id="SM00824">
    <property type="entry name" value="PKS_TE"/>
    <property type="match status" value="1"/>
</dbReference>
<sequence>MTATPVPDAKVWFLGRFVGYCADVDGHTPKLYIFPHAGGSAQYYVPFASAFSDDIKRIAVQYPGRSGTHELASFTGIPELAGRVCKTLSPLESSGSVAFFGHSMGALLAFEVARRFEAQGSPVAALFVSACAAPGRVGYEYIPESDRGLLDALEEMTGANPEFLEDEEFAAKILPTLRGLKAIANYECPPDATVSCPIFAFLGDEDEVATYEKVAHWSERTTAEFAARVFTGHHFYLNDHLTELVSDIESKILAYCGV</sequence>
<evidence type="ECO:0000313" key="8">
    <source>
        <dbReference type="Proteomes" id="UP000466607"/>
    </source>
</evidence>
<dbReference type="SUPFAM" id="SSF53474">
    <property type="entry name" value="alpha/beta-Hydrolases"/>
    <property type="match status" value="1"/>
</dbReference>
<evidence type="ECO:0000256" key="1">
    <source>
        <dbReference type="ARBA" id="ARBA00007169"/>
    </source>
</evidence>
<reference evidence="7 8" key="1">
    <citation type="journal article" date="2019" name="Emerg. Microbes Infect.">
        <title>Comprehensive subspecies identification of 175 nontuberculous mycobacteria species based on 7547 genomic profiles.</title>
        <authorList>
            <person name="Matsumoto Y."/>
            <person name="Kinjo T."/>
            <person name="Motooka D."/>
            <person name="Nabeya D."/>
            <person name="Jung N."/>
            <person name="Uechi K."/>
            <person name="Horii T."/>
            <person name="Iida T."/>
            <person name="Fujita J."/>
            <person name="Nakamura S."/>
        </authorList>
    </citation>
    <scope>NUCLEOTIDE SEQUENCE [LARGE SCALE GENOMIC DNA]</scope>
    <source>
        <strain evidence="7 8">JCM 17423</strain>
    </source>
</reference>
<accession>A0AAD1IIH7</accession>
<feature type="domain" description="Thioesterase TesA-like" evidence="6">
    <location>
        <begin position="35"/>
        <end position="252"/>
    </location>
</feature>
<dbReference type="InterPro" id="IPR001031">
    <property type="entry name" value="Thioesterase"/>
</dbReference>
<evidence type="ECO:0000256" key="4">
    <source>
        <dbReference type="ARBA" id="ARBA00023026"/>
    </source>
</evidence>
<keyword evidence="4" id="KW-0843">Virulence</keyword>
<dbReference type="Pfam" id="PF00975">
    <property type="entry name" value="Thioesterase"/>
    <property type="match status" value="1"/>
</dbReference>
<dbReference type="InterPro" id="IPR012223">
    <property type="entry name" value="TEII"/>
</dbReference>
<keyword evidence="8" id="KW-1185">Reference proteome</keyword>
<comment type="similarity">
    <text evidence="1">Belongs to the thioesterase family.</text>
</comment>
<gene>
    <name evidence="7" type="primary">tesA_2</name>
    <name evidence="7" type="ORF">MLIT_14810</name>
</gene>
<dbReference type="GO" id="GO:0008610">
    <property type="term" value="P:lipid biosynthetic process"/>
    <property type="evidence" value="ECO:0007669"/>
    <property type="project" value="TreeGrafter"/>
</dbReference>
<evidence type="ECO:0000259" key="6">
    <source>
        <dbReference type="SMART" id="SM00824"/>
    </source>
</evidence>
<name>A0AAD1IIH7_9MYCO</name>
<evidence type="ECO:0000256" key="2">
    <source>
        <dbReference type="ARBA" id="ARBA00015007"/>
    </source>
</evidence>
<dbReference type="PANTHER" id="PTHR11487:SF0">
    <property type="entry name" value="S-ACYL FATTY ACID SYNTHASE THIOESTERASE, MEDIUM CHAIN"/>
    <property type="match status" value="1"/>
</dbReference>
<protein>
    <recommendedName>
        <fullName evidence="2">Thioesterase TesA</fullName>
    </recommendedName>
</protein>
<dbReference type="Proteomes" id="UP000466607">
    <property type="component" value="Chromosome"/>
</dbReference>
<dbReference type="InterPro" id="IPR029058">
    <property type="entry name" value="AB_hydrolase_fold"/>
</dbReference>
<dbReference type="GO" id="GO:0016787">
    <property type="term" value="F:hydrolase activity"/>
    <property type="evidence" value="ECO:0007669"/>
    <property type="project" value="UniProtKB-KW"/>
</dbReference>
<keyword evidence="3" id="KW-0378">Hydrolase</keyword>
<evidence type="ECO:0000313" key="7">
    <source>
        <dbReference type="EMBL" id="BBY15889.1"/>
    </source>
</evidence>
<evidence type="ECO:0000256" key="3">
    <source>
        <dbReference type="ARBA" id="ARBA00022801"/>
    </source>
</evidence>
<dbReference type="Gene3D" id="3.40.50.1820">
    <property type="entry name" value="alpha/beta hydrolase"/>
    <property type="match status" value="1"/>
</dbReference>